<dbReference type="RefSeq" id="WP_084409736.1">
    <property type="nucleotide sequence ID" value="NZ_FWXR01000006.1"/>
</dbReference>
<evidence type="ECO:0000313" key="3">
    <source>
        <dbReference type="Proteomes" id="UP000192656"/>
    </source>
</evidence>
<name>A0A1W2BDB8_9HYPH</name>
<proteinExistence type="predicted"/>
<dbReference type="AlphaFoldDB" id="A0A1W2BDB8"/>
<keyword evidence="3" id="KW-1185">Reference proteome</keyword>
<reference evidence="2 3" key="1">
    <citation type="submission" date="2017-04" db="EMBL/GenBank/DDBJ databases">
        <authorList>
            <person name="Afonso C.L."/>
            <person name="Miller P.J."/>
            <person name="Scott M.A."/>
            <person name="Spackman E."/>
            <person name="Goraichik I."/>
            <person name="Dimitrov K.M."/>
            <person name="Suarez D.L."/>
            <person name="Swayne D.E."/>
        </authorList>
    </citation>
    <scope>NUCLEOTIDE SEQUENCE [LARGE SCALE GENOMIC DNA]</scope>
    <source>
        <strain evidence="2 3">CGMCC 1.10972</strain>
    </source>
</reference>
<organism evidence="2 3">
    <name type="scientific">Fulvimarina manganoxydans</name>
    <dbReference type="NCBI Taxonomy" id="937218"/>
    <lineage>
        <taxon>Bacteria</taxon>
        <taxon>Pseudomonadati</taxon>
        <taxon>Pseudomonadota</taxon>
        <taxon>Alphaproteobacteria</taxon>
        <taxon>Hyphomicrobiales</taxon>
        <taxon>Aurantimonadaceae</taxon>
        <taxon>Fulvimarina</taxon>
    </lineage>
</organism>
<evidence type="ECO:0000256" key="1">
    <source>
        <dbReference type="SAM" id="SignalP"/>
    </source>
</evidence>
<dbReference type="EMBL" id="FWXR01000006">
    <property type="protein sequence ID" value="SMC70967.1"/>
    <property type="molecule type" value="Genomic_DNA"/>
</dbReference>
<keyword evidence="1" id="KW-0732">Signal</keyword>
<dbReference type="Proteomes" id="UP000192656">
    <property type="component" value="Unassembled WGS sequence"/>
</dbReference>
<dbReference type="STRING" id="937218.SAMN06297251_10676"/>
<feature type="signal peptide" evidence="1">
    <location>
        <begin position="1"/>
        <end position="23"/>
    </location>
</feature>
<gene>
    <name evidence="2" type="ORF">SAMN06297251_10676</name>
</gene>
<sequence length="113" mass="12612">MTSKLTSALALALSLGLAAPAYAQSIEIGRDGIRLVPNQDVREERIDRRDERAIRADGLSEREAVRIARSQGVREVDAITKTRRAYRIAGIDRRGDDIRVDIDRRSGEVLSVR</sequence>
<feature type="chain" id="PRO_5012393498" evidence="1">
    <location>
        <begin position="24"/>
        <end position="113"/>
    </location>
</feature>
<protein>
    <submittedName>
        <fullName evidence="2">Peptidase propeptide and YPEB domain-containing protein</fullName>
    </submittedName>
</protein>
<accession>A0A1W2BDB8</accession>
<evidence type="ECO:0000313" key="2">
    <source>
        <dbReference type="EMBL" id="SMC70967.1"/>
    </source>
</evidence>